<feature type="region of interest" description="Disordered" evidence="1">
    <location>
        <begin position="39"/>
        <end position="66"/>
    </location>
</feature>
<accession>A0A7L6ARB9</accession>
<evidence type="ECO:0000313" key="3">
    <source>
        <dbReference type="Proteomes" id="UP000510621"/>
    </source>
</evidence>
<reference evidence="2" key="1">
    <citation type="submission" date="2020-06" db="EMBL/GenBank/DDBJ databases">
        <title>Analysis procedures for assessing recovery of high quality, complete, closed genomes from Nanopore long read metagenome sequencing.</title>
        <authorList>
            <person name="Bessarab I."/>
            <person name="Arumugam K."/>
            <person name="Haryono M."/>
            <person name="Liu X."/>
            <person name="Roy S."/>
            <person name="Zuniga-Montanez R.E."/>
            <person name="Qiu G."/>
            <person name="Drautz-Moses D.I."/>
            <person name="Law Y.Y."/>
            <person name="Wuertz S."/>
            <person name="Lauro F.M."/>
            <person name="Huson D.H."/>
            <person name="Williams R.B."/>
        </authorList>
    </citation>
    <scope>NUCLEOTIDE SEQUENCE [LARGE SCALE GENOMIC DNA]</scope>
    <source>
        <strain evidence="2">SSD2</strain>
    </source>
</reference>
<evidence type="ECO:0000313" key="2">
    <source>
        <dbReference type="EMBL" id="QLQ31695.1"/>
    </source>
</evidence>
<organism evidence="2 3">
    <name type="scientific">Candidatus Thiothrix singaporensis</name>
    <dbReference type="NCBI Taxonomy" id="2799669"/>
    <lineage>
        <taxon>Bacteria</taxon>
        <taxon>Pseudomonadati</taxon>
        <taxon>Pseudomonadota</taxon>
        <taxon>Gammaproteobacteria</taxon>
        <taxon>Thiotrichales</taxon>
        <taxon>Thiotrichaceae</taxon>
        <taxon>Thiothrix</taxon>
    </lineage>
</organism>
<dbReference type="AlphaFoldDB" id="A0A7L6ARB9"/>
<dbReference type="KEGG" id="this:HZT40_08940"/>
<gene>
    <name evidence="2" type="ORF">HZT40_08940</name>
</gene>
<proteinExistence type="predicted"/>
<evidence type="ECO:0000256" key="1">
    <source>
        <dbReference type="SAM" id="MobiDB-lite"/>
    </source>
</evidence>
<name>A0A7L6ARB9_9GAMM</name>
<dbReference type="Proteomes" id="UP000510621">
    <property type="component" value="Chromosome"/>
</dbReference>
<keyword evidence="3" id="KW-1185">Reference proteome</keyword>
<protein>
    <submittedName>
        <fullName evidence="2">Uncharacterized protein</fullName>
    </submittedName>
</protein>
<sequence length="66" mass="7229">MQTIQLSLSIDEVNLILESLGQQPYRTVHQLIANIHQQAQMQLQPPASDKPAVPSANKTNHNGSGQ</sequence>
<feature type="compositionally biased region" description="Polar residues" evidence="1">
    <location>
        <begin position="56"/>
        <end position="66"/>
    </location>
</feature>
<dbReference type="EMBL" id="CP059265">
    <property type="protein sequence ID" value="QLQ31695.1"/>
    <property type="molecule type" value="Genomic_DNA"/>
</dbReference>